<reference evidence="2" key="1">
    <citation type="submission" date="2021-06" db="EMBL/GenBank/DDBJ databases">
        <authorList>
            <person name="Kallberg Y."/>
            <person name="Tangrot J."/>
            <person name="Rosling A."/>
        </authorList>
    </citation>
    <scope>NUCLEOTIDE SEQUENCE</scope>
    <source>
        <strain evidence="2">CL551</strain>
    </source>
</reference>
<feature type="compositionally biased region" description="Basic and acidic residues" evidence="1">
    <location>
        <begin position="114"/>
        <end position="123"/>
    </location>
</feature>
<sequence length="205" mass="23179">MPSVIDLLSPYNISEDILAMKANATKTNQMNSVDISKMTVAKYYVQIGNKLVITTLDTGAAKENLRKSKGSGNYPTGRKARIHFDKRRIFLNYQGNELEIPISHYKIKGLARPDESEAGEYKSGDTFNESEYKSKEVEEEEKYYIGEQSEGKEVMREEIPSPAVYLTTLEEVLTPEDEEEPAIKKPQVGSRQSDGKRMNESNKTL</sequence>
<protein>
    <submittedName>
        <fullName evidence="2">16663_t:CDS:1</fullName>
    </submittedName>
</protein>
<feature type="compositionally biased region" description="Basic and acidic residues" evidence="1">
    <location>
        <begin position="193"/>
        <end position="205"/>
    </location>
</feature>
<organism evidence="2 3">
    <name type="scientific">Acaulospora morrowiae</name>
    <dbReference type="NCBI Taxonomy" id="94023"/>
    <lineage>
        <taxon>Eukaryota</taxon>
        <taxon>Fungi</taxon>
        <taxon>Fungi incertae sedis</taxon>
        <taxon>Mucoromycota</taxon>
        <taxon>Glomeromycotina</taxon>
        <taxon>Glomeromycetes</taxon>
        <taxon>Diversisporales</taxon>
        <taxon>Acaulosporaceae</taxon>
        <taxon>Acaulospora</taxon>
    </lineage>
</organism>
<dbReference type="OrthoDB" id="5597136at2759"/>
<feature type="region of interest" description="Disordered" evidence="1">
    <location>
        <begin position="114"/>
        <end position="157"/>
    </location>
</feature>
<gene>
    <name evidence="2" type="ORF">AMORRO_LOCUS6127</name>
</gene>
<dbReference type="AlphaFoldDB" id="A0A9N9BFZ8"/>
<keyword evidence="3" id="KW-1185">Reference proteome</keyword>
<comment type="caution">
    <text evidence="2">The sequence shown here is derived from an EMBL/GenBank/DDBJ whole genome shotgun (WGS) entry which is preliminary data.</text>
</comment>
<name>A0A9N9BFZ8_9GLOM</name>
<evidence type="ECO:0000313" key="2">
    <source>
        <dbReference type="EMBL" id="CAG8563377.1"/>
    </source>
</evidence>
<accession>A0A9N9BFZ8</accession>
<proteinExistence type="predicted"/>
<evidence type="ECO:0000313" key="3">
    <source>
        <dbReference type="Proteomes" id="UP000789342"/>
    </source>
</evidence>
<dbReference type="Proteomes" id="UP000789342">
    <property type="component" value="Unassembled WGS sequence"/>
</dbReference>
<dbReference type="EMBL" id="CAJVPV010003952">
    <property type="protein sequence ID" value="CAG8563377.1"/>
    <property type="molecule type" value="Genomic_DNA"/>
</dbReference>
<evidence type="ECO:0000256" key="1">
    <source>
        <dbReference type="SAM" id="MobiDB-lite"/>
    </source>
</evidence>
<feature type="region of interest" description="Disordered" evidence="1">
    <location>
        <begin position="169"/>
        <end position="205"/>
    </location>
</feature>